<keyword evidence="3" id="KW-0378">Hydrolase</keyword>
<evidence type="ECO:0000313" key="3">
    <source>
        <dbReference type="EMBL" id="MDT7015162.1"/>
    </source>
</evidence>
<gene>
    <name evidence="3" type="ORF">RI532_12285</name>
</gene>
<name>A0AAW8W7J4_9LACO</name>
<reference evidence="3" key="1">
    <citation type="submission" date="2023-08" db="EMBL/GenBank/DDBJ databases">
        <authorList>
            <person name="Page C.A."/>
            <person name="Perez-Diaz I.M."/>
        </authorList>
    </citation>
    <scope>NUCLEOTIDE SEQUENCE</scope>
    <source>
        <strain evidence="3">3.8.38</strain>
    </source>
</reference>
<dbReference type="Gene3D" id="2.30.30.110">
    <property type="match status" value="1"/>
</dbReference>
<evidence type="ECO:0000313" key="4">
    <source>
        <dbReference type="Proteomes" id="UP001254075"/>
    </source>
</evidence>
<dbReference type="AlphaFoldDB" id="A0AAW8W7J4"/>
<dbReference type="Pfam" id="PF02452">
    <property type="entry name" value="PemK_toxin"/>
    <property type="match status" value="1"/>
</dbReference>
<evidence type="ECO:0000256" key="2">
    <source>
        <dbReference type="ARBA" id="ARBA00022649"/>
    </source>
</evidence>
<evidence type="ECO:0000256" key="1">
    <source>
        <dbReference type="ARBA" id="ARBA00007521"/>
    </source>
</evidence>
<dbReference type="Proteomes" id="UP001254075">
    <property type="component" value="Unassembled WGS sequence"/>
</dbReference>
<dbReference type="SUPFAM" id="SSF50118">
    <property type="entry name" value="Cell growth inhibitor/plasmid maintenance toxic component"/>
    <property type="match status" value="1"/>
</dbReference>
<dbReference type="EMBL" id="JAVLAM010000002">
    <property type="protein sequence ID" value="MDT7015162.1"/>
    <property type="molecule type" value="Genomic_DNA"/>
</dbReference>
<dbReference type="InterPro" id="IPR003477">
    <property type="entry name" value="PemK-like"/>
</dbReference>
<dbReference type="InterPro" id="IPR011067">
    <property type="entry name" value="Plasmid_toxin/cell-grow_inhib"/>
</dbReference>
<sequence>MFGNKNEIAPKQGDLIWIDAEPHAGHEYGGHDKEKHNIRRPMLVISSDLYNQRTGMIVGFPITSKVPSGFPGALKIESNKVHGYAILTNLLGYDYSARSGEVVDHLSKALRFKALEAVKDIFDIFD</sequence>
<keyword evidence="2" id="KW-1277">Toxin-antitoxin system</keyword>
<dbReference type="RefSeq" id="WP_097547199.1">
    <property type="nucleotide sequence ID" value="NZ_JAVLAL010000002.1"/>
</dbReference>
<dbReference type="GO" id="GO:0016787">
    <property type="term" value="F:hydrolase activity"/>
    <property type="evidence" value="ECO:0007669"/>
    <property type="project" value="UniProtKB-KW"/>
</dbReference>
<organism evidence="3 4">
    <name type="scientific">Levilactobacillus namurensis</name>
    <dbReference type="NCBI Taxonomy" id="380393"/>
    <lineage>
        <taxon>Bacteria</taxon>
        <taxon>Bacillati</taxon>
        <taxon>Bacillota</taxon>
        <taxon>Bacilli</taxon>
        <taxon>Lactobacillales</taxon>
        <taxon>Lactobacillaceae</taxon>
        <taxon>Levilactobacillus</taxon>
    </lineage>
</organism>
<protein>
    <submittedName>
        <fullName evidence="3">Type II toxin-antitoxin system PemK/MazF family toxin</fullName>
        <ecNumber evidence="3">3.1.-.-</ecNumber>
    </submittedName>
</protein>
<comment type="caution">
    <text evidence="3">The sequence shown here is derived from an EMBL/GenBank/DDBJ whole genome shotgun (WGS) entry which is preliminary data.</text>
</comment>
<comment type="similarity">
    <text evidence="1">Belongs to the PemK/MazF family.</text>
</comment>
<dbReference type="GO" id="GO:0003677">
    <property type="term" value="F:DNA binding"/>
    <property type="evidence" value="ECO:0007669"/>
    <property type="project" value="InterPro"/>
</dbReference>
<dbReference type="EC" id="3.1.-.-" evidence="3"/>
<proteinExistence type="inferred from homology"/>
<accession>A0AAW8W7J4</accession>